<proteinExistence type="predicted"/>
<dbReference type="RefSeq" id="WP_269607758.1">
    <property type="nucleotide sequence ID" value="NZ_JAPWIJ010000011.1"/>
</dbReference>
<comment type="caution">
    <text evidence="1">The sequence shown here is derived from an EMBL/GenBank/DDBJ whole genome shotgun (WGS) entry which is preliminary data.</text>
</comment>
<sequence length="169" mass="17697">MPRPIEHSSTVPASADKVHAALTSEQYWKDRIEQIGGPGASVKSITVGDGTIDVVLTQSVPEEELPSAVTAFKKGDLIIERTESWGPFDGTHAAGTFGATVEGAPARITGTTTLDAKGETTTVALAGTTEVKVPIFGGKIESMISEQVLSLIDNEQDFTGNWIAAQANS</sequence>
<dbReference type="EMBL" id="JAPWIJ010000011">
    <property type="protein sequence ID" value="MCZ4521327.1"/>
    <property type="molecule type" value="Genomic_DNA"/>
</dbReference>
<keyword evidence="2" id="KW-1185">Reference proteome</keyword>
<evidence type="ECO:0000313" key="2">
    <source>
        <dbReference type="Proteomes" id="UP001081071"/>
    </source>
</evidence>
<dbReference type="Proteomes" id="UP001081071">
    <property type="component" value="Unassembled WGS sequence"/>
</dbReference>
<protein>
    <submittedName>
        <fullName evidence="1">DUF2505 domain-containing protein</fullName>
    </submittedName>
</protein>
<gene>
    <name evidence="1" type="ORF">O4220_22660</name>
</gene>
<name>A0ABT4MK17_9NOCA</name>
<dbReference type="InterPro" id="IPR019639">
    <property type="entry name" value="DUF2505"/>
</dbReference>
<dbReference type="SUPFAM" id="SSF55961">
    <property type="entry name" value="Bet v1-like"/>
    <property type="match status" value="1"/>
</dbReference>
<dbReference type="Pfam" id="PF10698">
    <property type="entry name" value="DUF2505"/>
    <property type="match status" value="1"/>
</dbReference>
<evidence type="ECO:0000313" key="1">
    <source>
        <dbReference type="EMBL" id="MCZ4521327.1"/>
    </source>
</evidence>
<accession>A0ABT4MK17</accession>
<organism evidence="1 2">
    <name type="scientific">Rhodococcus ruber</name>
    <dbReference type="NCBI Taxonomy" id="1830"/>
    <lineage>
        <taxon>Bacteria</taxon>
        <taxon>Bacillati</taxon>
        <taxon>Actinomycetota</taxon>
        <taxon>Actinomycetes</taxon>
        <taxon>Mycobacteriales</taxon>
        <taxon>Nocardiaceae</taxon>
        <taxon>Rhodococcus</taxon>
    </lineage>
</organism>
<reference evidence="1" key="1">
    <citation type="submission" date="2022-12" db="EMBL/GenBank/DDBJ databases">
        <authorList>
            <person name="Krivoruchko A.V."/>
            <person name="Elkin A."/>
        </authorList>
    </citation>
    <scope>NUCLEOTIDE SEQUENCE</scope>
    <source>
        <strain evidence="1">IEGM 1391</strain>
    </source>
</reference>